<dbReference type="Gene3D" id="3.40.50.970">
    <property type="match status" value="2"/>
</dbReference>
<keyword evidence="3" id="KW-0670">Pyruvate</keyword>
<organism evidence="3 4">
    <name type="scientific">candidate division WOR-1 bacterium RIFOXYC2_FULL_41_25</name>
    <dbReference type="NCBI Taxonomy" id="1802586"/>
    <lineage>
        <taxon>Bacteria</taxon>
        <taxon>Bacillati</taxon>
        <taxon>Saganbacteria</taxon>
    </lineage>
</organism>
<dbReference type="InterPro" id="IPR029061">
    <property type="entry name" value="THDP-binding"/>
</dbReference>
<sequence>MPNLKDLAAKKEPICGGHRACAGCGAPIIVRQVLMSSKDPVVVTSATGCLEVVTTIFPYSAWEVPFLHNAFENSAATCSGVEAAFKALKKKGQAPAEHVNFVAFGGDGGTYDIGFQSLSGAMERGHDMLYVCYNNEAYMNTGIQRSSATPMGAATTTAPAGKVIPGKVQFPKNLTEIMVAHDIPYVAQSAVGFWRDLTSKAEKAFSIRGPKFMNVLQPCRLGWGYKPELTAELGRLAANTCVWPLYEVIEGKYKLTYRPKEKKPVVEFLKMQDRFRHLFRPGNEAILEAIQKEVDRRWEALLNKCEG</sequence>
<dbReference type="Proteomes" id="UP000177309">
    <property type="component" value="Unassembled WGS sequence"/>
</dbReference>
<gene>
    <name evidence="3" type="ORF">A2462_02050</name>
</gene>
<dbReference type="CDD" id="cd03376">
    <property type="entry name" value="TPP_PFOR_porB_like"/>
    <property type="match status" value="1"/>
</dbReference>
<dbReference type="SUPFAM" id="SSF52518">
    <property type="entry name" value="Thiamin diphosphate-binding fold (THDP-binding)"/>
    <property type="match status" value="1"/>
</dbReference>
<dbReference type="EMBL" id="MEUI01000048">
    <property type="protein sequence ID" value="OGC32633.1"/>
    <property type="molecule type" value="Genomic_DNA"/>
</dbReference>
<dbReference type="PANTHER" id="PTHR42897:SF2">
    <property type="entry name" value="PYRUVATE SYNTHASE SUBUNIT PORB"/>
    <property type="match status" value="1"/>
</dbReference>
<dbReference type="GO" id="GO:0030976">
    <property type="term" value="F:thiamine pyrophosphate binding"/>
    <property type="evidence" value="ECO:0007669"/>
    <property type="project" value="InterPro"/>
</dbReference>
<evidence type="ECO:0000259" key="2">
    <source>
        <dbReference type="Pfam" id="PF02775"/>
    </source>
</evidence>
<comment type="caution">
    <text evidence="3">The sequence shown here is derived from an EMBL/GenBank/DDBJ whole genome shotgun (WGS) entry which is preliminary data.</text>
</comment>
<evidence type="ECO:0000313" key="3">
    <source>
        <dbReference type="EMBL" id="OGC32633.1"/>
    </source>
</evidence>
<evidence type="ECO:0000256" key="1">
    <source>
        <dbReference type="ARBA" id="ARBA00023002"/>
    </source>
</evidence>
<keyword evidence="1" id="KW-0560">Oxidoreductase</keyword>
<accession>A0A1F4TKQ6</accession>
<protein>
    <submittedName>
        <fullName evidence="3">Pyruvate ferredoxin oxidoreductase</fullName>
    </submittedName>
</protein>
<dbReference type="Pfam" id="PF02775">
    <property type="entry name" value="TPP_enzyme_C"/>
    <property type="match status" value="1"/>
</dbReference>
<dbReference type="GO" id="GO:0016491">
    <property type="term" value="F:oxidoreductase activity"/>
    <property type="evidence" value="ECO:0007669"/>
    <property type="project" value="UniProtKB-KW"/>
</dbReference>
<reference evidence="3 4" key="1">
    <citation type="journal article" date="2016" name="Nat. Commun.">
        <title>Thousands of microbial genomes shed light on interconnected biogeochemical processes in an aquifer system.</title>
        <authorList>
            <person name="Anantharaman K."/>
            <person name="Brown C.T."/>
            <person name="Hug L.A."/>
            <person name="Sharon I."/>
            <person name="Castelle C.J."/>
            <person name="Probst A.J."/>
            <person name="Thomas B.C."/>
            <person name="Singh A."/>
            <person name="Wilkins M.J."/>
            <person name="Karaoz U."/>
            <person name="Brodie E.L."/>
            <person name="Williams K.H."/>
            <person name="Hubbard S.S."/>
            <person name="Banfield J.F."/>
        </authorList>
    </citation>
    <scope>NUCLEOTIDE SEQUENCE [LARGE SCALE GENOMIC DNA]</scope>
</reference>
<dbReference type="PANTHER" id="PTHR42897">
    <property type="entry name" value="PYRUVATE SYNTHASE SUBUNIT PORB"/>
    <property type="match status" value="1"/>
</dbReference>
<name>A0A1F4TKQ6_UNCSA</name>
<dbReference type="InterPro" id="IPR051479">
    <property type="entry name" value="PorB-like"/>
</dbReference>
<evidence type="ECO:0000313" key="4">
    <source>
        <dbReference type="Proteomes" id="UP000177309"/>
    </source>
</evidence>
<dbReference type="AlphaFoldDB" id="A0A1F4TKQ6"/>
<dbReference type="InterPro" id="IPR011766">
    <property type="entry name" value="TPP_enzyme_TPP-bd"/>
</dbReference>
<feature type="domain" description="Thiamine pyrophosphate enzyme TPP-binding" evidence="2">
    <location>
        <begin position="47"/>
        <end position="215"/>
    </location>
</feature>
<proteinExistence type="predicted"/>